<dbReference type="RefSeq" id="WP_344888821.1">
    <property type="nucleotide sequence ID" value="NZ_BAAAWD010000006.1"/>
</dbReference>
<sequence length="192" mass="20853">MTTPQIVNPLPLQTEFPPVADVEFQQSELNIPIVSGGEVKEILKMTAVLRLDRGAPVTNAGGHRQFEFAIEQWEVAGFSETFGEFVTITLSDTPQPRSLAIAQQAGTDYPAIIVYNAIFDVYVGKRRVAEKVTGLGVGVDAYEVPPRVNIQFQKAFPLGPGIEASAGACAEETALNEGDFQAKVDEFRQLRG</sequence>
<name>A0ABN3XSB4_9ACTN</name>
<keyword evidence="2" id="KW-1185">Reference proteome</keyword>
<proteinExistence type="predicted"/>
<dbReference type="Proteomes" id="UP001499930">
    <property type="component" value="Unassembled WGS sequence"/>
</dbReference>
<reference evidence="1 2" key="1">
    <citation type="journal article" date="2019" name="Int. J. Syst. Evol. Microbiol.">
        <title>The Global Catalogue of Microorganisms (GCM) 10K type strain sequencing project: providing services to taxonomists for standard genome sequencing and annotation.</title>
        <authorList>
            <consortium name="The Broad Institute Genomics Platform"/>
            <consortium name="The Broad Institute Genome Sequencing Center for Infectious Disease"/>
            <person name="Wu L."/>
            <person name="Ma J."/>
        </authorList>
    </citation>
    <scope>NUCLEOTIDE SEQUENCE [LARGE SCALE GENOMIC DNA]</scope>
    <source>
        <strain evidence="1 2">JCM 3106</strain>
    </source>
</reference>
<comment type="caution">
    <text evidence="1">The sequence shown here is derived from an EMBL/GenBank/DDBJ whole genome shotgun (WGS) entry which is preliminary data.</text>
</comment>
<gene>
    <name evidence="1" type="ORF">GCM10017559_09430</name>
</gene>
<evidence type="ECO:0000313" key="1">
    <source>
        <dbReference type="EMBL" id="GAA2991545.1"/>
    </source>
</evidence>
<evidence type="ECO:0000313" key="2">
    <source>
        <dbReference type="Proteomes" id="UP001499930"/>
    </source>
</evidence>
<protein>
    <submittedName>
        <fullName evidence="1">Uncharacterized protein</fullName>
    </submittedName>
</protein>
<organism evidence="1 2">
    <name type="scientific">Streptosporangium longisporum</name>
    <dbReference type="NCBI Taxonomy" id="46187"/>
    <lineage>
        <taxon>Bacteria</taxon>
        <taxon>Bacillati</taxon>
        <taxon>Actinomycetota</taxon>
        <taxon>Actinomycetes</taxon>
        <taxon>Streptosporangiales</taxon>
        <taxon>Streptosporangiaceae</taxon>
        <taxon>Streptosporangium</taxon>
    </lineage>
</organism>
<accession>A0ABN3XSB4</accession>
<dbReference type="EMBL" id="BAAAWD010000006">
    <property type="protein sequence ID" value="GAA2991545.1"/>
    <property type="molecule type" value="Genomic_DNA"/>
</dbReference>